<evidence type="ECO:0000256" key="6">
    <source>
        <dbReference type="ARBA" id="ARBA00037906"/>
    </source>
</evidence>
<comment type="pathway">
    <text evidence="1">Carotenoid biosynthesis; beta-carotene biosynthesis.</text>
</comment>
<dbReference type="EC" id="5.5.1.19" evidence="3"/>
<organism evidence="8 9">
    <name type="scientific">Volvox reticuliferus</name>
    <dbReference type="NCBI Taxonomy" id="1737510"/>
    <lineage>
        <taxon>Eukaryota</taxon>
        <taxon>Viridiplantae</taxon>
        <taxon>Chlorophyta</taxon>
        <taxon>core chlorophytes</taxon>
        <taxon>Chlorophyceae</taxon>
        <taxon>CS clade</taxon>
        <taxon>Chlamydomonadales</taxon>
        <taxon>Volvocaceae</taxon>
        <taxon>Volvox</taxon>
    </lineage>
</organism>
<evidence type="ECO:0000313" key="10">
    <source>
        <dbReference type="Proteomes" id="UP000747110"/>
    </source>
</evidence>
<accession>A0A8J4GUV9</accession>
<keyword evidence="4" id="KW-0125">Carotenoid biosynthesis</keyword>
<evidence type="ECO:0000313" key="9">
    <source>
        <dbReference type="Proteomes" id="UP000722791"/>
    </source>
</evidence>
<dbReference type="PANTHER" id="PTHR39757">
    <property type="match status" value="1"/>
</dbReference>
<dbReference type="GO" id="GO:0016117">
    <property type="term" value="P:carotenoid biosynthetic process"/>
    <property type="evidence" value="ECO:0007669"/>
    <property type="project" value="UniProtKB-KW"/>
</dbReference>
<dbReference type="PANTHER" id="PTHR39757:SF5">
    <property type="entry name" value="OS02G0190600 PROTEIN"/>
    <property type="match status" value="1"/>
</dbReference>
<gene>
    <name evidence="7" type="ORF">Vretifemale_9413</name>
    <name evidence="8" type="ORF">Vretimale_17433</name>
</gene>
<dbReference type="Proteomes" id="UP000722791">
    <property type="component" value="Unassembled WGS sequence"/>
</dbReference>
<evidence type="ECO:0000313" key="7">
    <source>
        <dbReference type="EMBL" id="GIL80240.1"/>
    </source>
</evidence>
<sequence>MLLQAGGCPSTLRSGSRPQQLFRNSPLAKVHHGKLAVTFAAQKPGFSSGPYPVPEGPVSHFYRETERWPTEETVPLQQHDLDQQPYVDLIVAGAGPAGIAAAGRVAAAGFSVCVIDPEPFAHWPNNYGVWLDEFQAMGLEECLHVIWPKAKVWLNSLPDGEKFLDRPFARVDRPKMKRVLLERCAVAGVTFLHGKVAGCSHGEGSSEVQLTDGRKIRGSLVLDATGHSRRLVQYDRKFDPGFQGAYGIVAEVESHPFDLDTMLFMDWRDDHTHAPGLEAMRANNEKLPTFLYAMPFTKNKIFLEETSLVSRPAVGFPELKERLDARLKWLGIKVTRVEEEEYCLIPMGGVLPKHPQRVLALGGTAGMVHPSTGFMISRMMGAAPTVADAIIDQLSGPADKATNAGSALRPSSEAEAVRMANAVWRATWPLERIRQRAFFTFGMDVLLSLDLLQIREFFRAFFSLSSFHWHGFLSTRLSFPQLIVFGLSLFYKSSNAARSSLLVRGVPGVFSMLIELVPTMRFYYPDMTSLKERKDAIDAAARQASVTAQLQSATTASAPEASEVSVETTLTVTK</sequence>
<evidence type="ECO:0000256" key="5">
    <source>
        <dbReference type="ARBA" id="ARBA00023027"/>
    </source>
</evidence>
<evidence type="ECO:0000313" key="8">
    <source>
        <dbReference type="EMBL" id="GIM14485.1"/>
    </source>
</evidence>
<keyword evidence="10" id="KW-1185">Reference proteome</keyword>
<comment type="caution">
    <text evidence="8">The sequence shown here is derived from an EMBL/GenBank/DDBJ whole genome shotgun (WGS) entry which is preliminary data.</text>
</comment>
<dbReference type="AlphaFoldDB" id="A0A8J4GUV9"/>
<dbReference type="GO" id="GO:0016860">
    <property type="term" value="F:intramolecular oxidoreductase activity"/>
    <property type="evidence" value="ECO:0007669"/>
    <property type="project" value="UniProtKB-ARBA"/>
</dbReference>
<evidence type="ECO:0000256" key="1">
    <source>
        <dbReference type="ARBA" id="ARBA00005089"/>
    </source>
</evidence>
<reference evidence="8" key="1">
    <citation type="journal article" date="2021" name="Proc. Natl. Acad. Sci. U.S.A.">
        <title>Three genomes in the algal genus Volvox reveal the fate of a haploid sex-determining region after a transition to homothallism.</title>
        <authorList>
            <person name="Yamamoto K."/>
            <person name="Hamaji T."/>
            <person name="Kawai-Toyooka H."/>
            <person name="Matsuzaki R."/>
            <person name="Takahashi F."/>
            <person name="Nishimura Y."/>
            <person name="Kawachi M."/>
            <person name="Noguchi H."/>
            <person name="Minakuchi Y."/>
            <person name="Umen J.G."/>
            <person name="Toyoda A."/>
            <person name="Nozaki H."/>
        </authorList>
    </citation>
    <scope>NUCLEOTIDE SEQUENCE</scope>
    <source>
        <strain evidence="8">NIES-3785</strain>
        <strain evidence="7">NIES-3786</strain>
    </source>
</reference>
<dbReference type="Gene3D" id="3.50.50.60">
    <property type="entry name" value="FAD/NAD(P)-binding domain"/>
    <property type="match status" value="1"/>
</dbReference>
<proteinExistence type="inferred from homology"/>
<dbReference type="PRINTS" id="PR00411">
    <property type="entry name" value="PNDRDTASEI"/>
</dbReference>
<dbReference type="SUPFAM" id="SSF51905">
    <property type="entry name" value="FAD/NAD(P)-binding domain"/>
    <property type="match status" value="1"/>
</dbReference>
<dbReference type="EMBL" id="BNCQ01000057">
    <property type="protein sequence ID" value="GIM14485.1"/>
    <property type="molecule type" value="Genomic_DNA"/>
</dbReference>
<dbReference type="NCBIfam" id="TIGR01790">
    <property type="entry name" value="carotene-cycl"/>
    <property type="match status" value="1"/>
</dbReference>
<comment type="pathway">
    <text evidence="6">Carotenoid biosynthesis; beta-zeacarotene biosynthesis.</text>
</comment>
<dbReference type="OrthoDB" id="1716816at2759"/>
<comment type="similarity">
    <text evidence="2">Belongs to the lycopene cyclase family.</text>
</comment>
<dbReference type="Proteomes" id="UP000747110">
    <property type="component" value="Unassembled WGS sequence"/>
</dbReference>
<evidence type="ECO:0000256" key="3">
    <source>
        <dbReference type="ARBA" id="ARBA00012242"/>
    </source>
</evidence>
<dbReference type="GO" id="GO:0016705">
    <property type="term" value="F:oxidoreductase activity, acting on paired donors, with incorporation or reduction of molecular oxygen"/>
    <property type="evidence" value="ECO:0007669"/>
    <property type="project" value="InterPro"/>
</dbReference>
<dbReference type="InterPro" id="IPR010108">
    <property type="entry name" value="Lycopene_cyclase_b/e"/>
</dbReference>
<keyword evidence="5" id="KW-0520">NAD</keyword>
<name>A0A8J4GUV9_9CHLO</name>
<evidence type="ECO:0000256" key="4">
    <source>
        <dbReference type="ARBA" id="ARBA00022746"/>
    </source>
</evidence>
<dbReference type="InterPro" id="IPR036188">
    <property type="entry name" value="FAD/NAD-bd_sf"/>
</dbReference>
<evidence type="ECO:0000256" key="2">
    <source>
        <dbReference type="ARBA" id="ARBA00006599"/>
    </source>
</evidence>
<dbReference type="Pfam" id="PF05834">
    <property type="entry name" value="Lycopene_cycl"/>
    <property type="match status" value="1"/>
</dbReference>
<protein>
    <recommendedName>
        <fullName evidence="3">lycopene beta-cyclase</fullName>
        <ecNumber evidence="3">5.5.1.19</ecNumber>
    </recommendedName>
</protein>
<dbReference type="EMBL" id="BNCP01000017">
    <property type="protein sequence ID" value="GIL80240.1"/>
    <property type="molecule type" value="Genomic_DNA"/>
</dbReference>